<keyword evidence="2" id="KW-1185">Reference proteome</keyword>
<dbReference type="EMBL" id="JAESDN010000005">
    <property type="protein sequence ID" value="KAG7050436.1"/>
    <property type="molecule type" value="Genomic_DNA"/>
</dbReference>
<gene>
    <name evidence="1" type="ORF">JMJ77_013183</name>
</gene>
<organism evidence="1 2">
    <name type="scientific">Colletotrichum scovillei</name>
    <dbReference type="NCBI Taxonomy" id="1209932"/>
    <lineage>
        <taxon>Eukaryota</taxon>
        <taxon>Fungi</taxon>
        <taxon>Dikarya</taxon>
        <taxon>Ascomycota</taxon>
        <taxon>Pezizomycotina</taxon>
        <taxon>Sordariomycetes</taxon>
        <taxon>Hypocreomycetidae</taxon>
        <taxon>Glomerellales</taxon>
        <taxon>Glomerellaceae</taxon>
        <taxon>Colletotrichum</taxon>
        <taxon>Colletotrichum acutatum species complex</taxon>
    </lineage>
</organism>
<evidence type="ECO:0000313" key="1">
    <source>
        <dbReference type="EMBL" id="KAG7050436.1"/>
    </source>
</evidence>
<protein>
    <submittedName>
        <fullName evidence="1">Uncharacterized protein</fullName>
    </submittedName>
</protein>
<sequence length="103" mass="11443">PGCSRSSPVSRQSSHRKHVADLCLYSLPCEITQHIEVVSARAPPSACSSFNSLLCTAWRIRRITDSGPDLRSSQAYNVRPHSPPVFFSSDRIVSMCFRRLPAV</sequence>
<comment type="caution">
    <text evidence="1">The sequence shown here is derived from an EMBL/GenBank/DDBJ whole genome shotgun (WGS) entry which is preliminary data.</text>
</comment>
<dbReference type="Proteomes" id="UP000699042">
    <property type="component" value="Unassembled WGS sequence"/>
</dbReference>
<dbReference type="AlphaFoldDB" id="A0A9P7UCU0"/>
<reference evidence="1" key="1">
    <citation type="submission" date="2021-05" db="EMBL/GenBank/DDBJ databases">
        <title>Comparative genomics of three Colletotrichum scovillei strains and genetic complementation revealed genes involved fungal growth and virulence on chili pepper.</title>
        <authorList>
            <person name="Hsieh D.-K."/>
            <person name="Chuang S.-C."/>
            <person name="Chen C.-Y."/>
            <person name="Chao Y.-T."/>
            <person name="Lu M.-Y.J."/>
            <person name="Lee M.-H."/>
            <person name="Shih M.-C."/>
        </authorList>
    </citation>
    <scope>NUCLEOTIDE SEQUENCE</scope>
    <source>
        <strain evidence="1">Coll-153</strain>
    </source>
</reference>
<evidence type="ECO:0000313" key="2">
    <source>
        <dbReference type="Proteomes" id="UP000699042"/>
    </source>
</evidence>
<feature type="non-terminal residue" evidence="1">
    <location>
        <position position="1"/>
    </location>
</feature>
<accession>A0A9P7UCU0</accession>
<name>A0A9P7UCU0_9PEZI</name>
<proteinExistence type="predicted"/>